<reference evidence="2" key="1">
    <citation type="submission" date="2021-06" db="EMBL/GenBank/DDBJ databases">
        <authorList>
            <person name="Kallberg Y."/>
            <person name="Tangrot J."/>
            <person name="Rosling A."/>
        </authorList>
    </citation>
    <scope>NUCLEOTIDE SEQUENCE</scope>
    <source>
        <strain evidence="2">IN212</strain>
    </source>
</reference>
<dbReference type="EMBL" id="CAJVPZ010003728">
    <property type="protein sequence ID" value="CAG8534816.1"/>
    <property type="molecule type" value="Genomic_DNA"/>
</dbReference>
<dbReference type="OrthoDB" id="10634713at2759"/>
<dbReference type="Proteomes" id="UP000789396">
    <property type="component" value="Unassembled WGS sequence"/>
</dbReference>
<feature type="region of interest" description="Disordered" evidence="1">
    <location>
        <begin position="342"/>
        <end position="372"/>
    </location>
</feature>
<feature type="region of interest" description="Disordered" evidence="1">
    <location>
        <begin position="109"/>
        <end position="130"/>
    </location>
</feature>
<comment type="caution">
    <text evidence="2">The sequence shown here is derived from an EMBL/GenBank/DDBJ whole genome shotgun (WGS) entry which is preliminary data.</text>
</comment>
<proteinExistence type="predicted"/>
<evidence type="ECO:0000256" key="1">
    <source>
        <dbReference type="SAM" id="MobiDB-lite"/>
    </source>
</evidence>
<accession>A0A9N9FGP2</accession>
<name>A0A9N9FGP2_9GLOM</name>
<gene>
    <name evidence="2" type="ORF">RFULGI_LOCUS3956</name>
</gene>
<protein>
    <submittedName>
        <fullName evidence="2">16596_t:CDS:1</fullName>
    </submittedName>
</protein>
<evidence type="ECO:0000313" key="3">
    <source>
        <dbReference type="Proteomes" id="UP000789396"/>
    </source>
</evidence>
<sequence>IQDEAEEHGDGSSWDYMAEQVKDLGNLEAPEDFQTITRQDLAKIRRNEERVSNKGSATRAKALKIFKKLERYNKGSVDIKDNKGQFGAGSKILSKANIFQKKRDEGRSAVDYGGNRGIQTEESNRKEKSSFRCKSPEQCITLQIFQDDDDSHSEGEFAQGRMDDKIGYSGHISSYSSEILGNENSIIRVNKEGTRMVVDVIGELEWQSNTDASNMGWGITTKDMKTHGYWTTQELEESIKDAEPGDFQEDSAHISQGETGLVRFEADKSNEMILQQDAGPGSRENRRISTEMGQNEGIREPTMKTDLKSAAGNEKATIEETDSNNTEMAVSALVCRSVTNVYQKSSNTESQKESDDSPEETVEHDKSITMGSRRMANIRKSWEDQGFLEKTIEFDLVSVINFLADMAQTATLNSLKAYRTAISSTRKDLKMSECEEIKRIFKAKQDLDDTPRDKQLPRWEIMDVINSMKAVSEAKSITLRELNKRTLMILAIVLCGDQDLT</sequence>
<feature type="non-terminal residue" evidence="2">
    <location>
        <position position="1"/>
    </location>
</feature>
<feature type="compositionally biased region" description="Basic and acidic residues" evidence="1">
    <location>
        <begin position="350"/>
        <end position="367"/>
    </location>
</feature>
<evidence type="ECO:0000313" key="2">
    <source>
        <dbReference type="EMBL" id="CAG8534816.1"/>
    </source>
</evidence>
<dbReference type="AlphaFoldDB" id="A0A9N9FGP2"/>
<keyword evidence="3" id="KW-1185">Reference proteome</keyword>
<organism evidence="2 3">
    <name type="scientific">Racocetra fulgida</name>
    <dbReference type="NCBI Taxonomy" id="60492"/>
    <lineage>
        <taxon>Eukaryota</taxon>
        <taxon>Fungi</taxon>
        <taxon>Fungi incertae sedis</taxon>
        <taxon>Mucoromycota</taxon>
        <taxon>Glomeromycotina</taxon>
        <taxon>Glomeromycetes</taxon>
        <taxon>Diversisporales</taxon>
        <taxon>Gigasporaceae</taxon>
        <taxon>Racocetra</taxon>
    </lineage>
</organism>